<comment type="caution">
    <text evidence="1">The sequence shown here is derived from an EMBL/GenBank/DDBJ whole genome shotgun (WGS) entry which is preliminary data.</text>
</comment>
<reference evidence="1" key="1">
    <citation type="submission" date="2022-12" db="EMBL/GenBank/DDBJ databases">
        <authorList>
            <person name="Wang J."/>
        </authorList>
    </citation>
    <scope>NUCLEOTIDE SEQUENCE</scope>
    <source>
        <strain evidence="1">HY-42-06</strain>
    </source>
</reference>
<protein>
    <recommendedName>
        <fullName evidence="3">Scaffolding protein</fullName>
    </recommendedName>
</protein>
<sequence length="132" mass="14596">MDLTKEQYTKEEVQEILNGVNAQVTTLTADLATAHEQAKELDNLKKDNLNNSIKLEMAKAGLSEDLFDLVQSENIDLATVKINKLKEIQKENIIDNSYKPEGHKGGADSYSVAEKDGNVEGMLKSKLSKIFG</sequence>
<dbReference type="Proteomes" id="UP001079657">
    <property type="component" value="Unassembled WGS sequence"/>
</dbReference>
<dbReference type="RefSeq" id="WP_268051825.1">
    <property type="nucleotide sequence ID" value="NZ_JAPQES010000012.1"/>
</dbReference>
<organism evidence="1 2">
    <name type="scientific">Clostridium ganghwense</name>
    <dbReference type="NCBI Taxonomy" id="312089"/>
    <lineage>
        <taxon>Bacteria</taxon>
        <taxon>Bacillati</taxon>
        <taxon>Bacillota</taxon>
        <taxon>Clostridia</taxon>
        <taxon>Eubacteriales</taxon>
        <taxon>Clostridiaceae</taxon>
        <taxon>Clostridium</taxon>
    </lineage>
</organism>
<dbReference type="EMBL" id="JAPQES010000012">
    <property type="protein sequence ID" value="MCY6372762.1"/>
    <property type="molecule type" value="Genomic_DNA"/>
</dbReference>
<gene>
    <name evidence="1" type="ORF">OXH55_19405</name>
</gene>
<evidence type="ECO:0000313" key="1">
    <source>
        <dbReference type="EMBL" id="MCY6372762.1"/>
    </source>
</evidence>
<name>A0ABT4CUM9_9CLOT</name>
<proteinExistence type="predicted"/>
<accession>A0ABT4CUM9</accession>
<evidence type="ECO:0000313" key="2">
    <source>
        <dbReference type="Proteomes" id="UP001079657"/>
    </source>
</evidence>
<evidence type="ECO:0008006" key="3">
    <source>
        <dbReference type="Google" id="ProtNLM"/>
    </source>
</evidence>
<keyword evidence="2" id="KW-1185">Reference proteome</keyword>